<name>A0A0D0CJH7_9AGAR</name>
<dbReference type="GO" id="GO:0000981">
    <property type="term" value="F:DNA-binding transcription factor activity, RNA polymerase II-specific"/>
    <property type="evidence" value="ECO:0007669"/>
    <property type="project" value="TreeGrafter"/>
</dbReference>
<evidence type="ECO:0000256" key="2">
    <source>
        <dbReference type="ARBA" id="ARBA00022771"/>
    </source>
</evidence>
<evidence type="ECO:0000259" key="5">
    <source>
        <dbReference type="PROSITE" id="PS50865"/>
    </source>
</evidence>
<dbReference type="SUPFAM" id="SSF144232">
    <property type="entry name" value="HIT/MYND zinc finger-like"/>
    <property type="match status" value="1"/>
</dbReference>
<dbReference type="OrthoDB" id="432970at2759"/>
<dbReference type="Gene3D" id="6.10.140.2220">
    <property type="match status" value="1"/>
</dbReference>
<reference evidence="6 7" key="1">
    <citation type="submission" date="2014-04" db="EMBL/GenBank/DDBJ databases">
        <title>Evolutionary Origins and Diversification of the Mycorrhizal Mutualists.</title>
        <authorList>
            <consortium name="DOE Joint Genome Institute"/>
            <consortium name="Mycorrhizal Genomics Consortium"/>
            <person name="Kohler A."/>
            <person name="Kuo A."/>
            <person name="Nagy L.G."/>
            <person name="Floudas D."/>
            <person name="Copeland A."/>
            <person name="Barry K.W."/>
            <person name="Cichocki N."/>
            <person name="Veneault-Fourrey C."/>
            <person name="LaButti K."/>
            <person name="Lindquist E.A."/>
            <person name="Lipzen A."/>
            <person name="Lundell T."/>
            <person name="Morin E."/>
            <person name="Murat C."/>
            <person name="Riley R."/>
            <person name="Ohm R."/>
            <person name="Sun H."/>
            <person name="Tunlid A."/>
            <person name="Henrissat B."/>
            <person name="Grigoriev I.V."/>
            <person name="Hibbett D.S."/>
            <person name="Martin F."/>
        </authorList>
    </citation>
    <scope>NUCLEOTIDE SEQUENCE [LARGE SCALE GENOMIC DNA]</scope>
    <source>
        <strain evidence="6 7">FD-317 M1</strain>
    </source>
</reference>
<proteinExistence type="predicted"/>
<sequence length="1191" mass="133522">MAHPLVFPLRTYFYPVGNTTPLNLIQDIAPEQSANILLLGCGDPRNIFFTLHCNAFGERTSFPRKLDITCCDIEPAVLARNILLFTLIIDDESSKDRCLWNIFYDIYIDAEVMHVLIQQCQKLVDLAADVSSWHASPYGLLLRACTQHTIFELRRYWSLYERFENLPAGQKIRISRAFSEALNKSEKSAGSSRSAGLFQMFATKCISEHFIRFWSSGVNHYDKNATAQAKLINPTFVYSIAGEGFAVHYGTDAFSSFHLAPAFSDSCGSIESRRDISKERAYAFVRSTFQTWCSTFREVASKDMLRIRFFAGDALALCSLLHCRASFPSTPSTFYATRWKATVLELDSGDYDNSSAYAAPLAFDVIDTSNLVDHLGLLNILAVVSPLLSRTPHSSLYTETLLATGSDPRLGFLELMCGDLTMLSLLFDLVPSSFVSGFNSHSNIHELTAHSLTEYSPQFHERLCWKIISFSEPAIIASMYFEPKQLGEFLFNVYLGMFSDENLSLMRMQSSNKDEAFKQKVLRGNLIHYTRATFAAFLKRVKERVTTDWDLVMDVLLEFIISDRTLLVGSNYFQDLCCQLHLFGVFTIETLRPNYSVLARTRIPGWGNIPPIIFVSLVVPRRKLKVLENLPLEKLGSPLLQFDVYVPGFQTVFFCIQTAFGALSNSSGHNEEPTLVLAEDPDSWAGSADLVVSVAVPAWIFSHKGVEVGLNVRSTTSSFHLTSILGFDLHIFRTPVTDKTHVFFTRSRPNAQNKPQGVCILPSRPCIESKTNHTIVRLDASCQCVAEMSTKAFITDPAEQAVLDGPSRVPVVPQQTSACRVTLRFGSVEHFVQFPFPINGNRTRLKIARKSHYIEVIAFPSGHNSPFFSGINVNKFPVLLHGSSPVVWNLHRLYLNRLPVVDLDKDNSLWLKGHLSFAASEYERGVISGGEDPRRSKPLTDVKETLQGMFVQFTEIQGGPRISVFVLKDPVEGGGIYAALFLSSLRLDLSSHSIVLDGYVLPITKTLPKDVLQDLANLGMSVSQVMAVGQEMRAWKQLIPALVERCRQTWMHQDDCEYIKTGRVPLSYAIGENVICHCGQGRDVEGMLRKKEWKRFAPFSTRIAISPLYAVSYMDSVVGNLFRKNDRKAGAEEASKKLGELSLSESHGEGCRKCGSNGQLLACGRCKKVKYCSKKCQQDDWKTHKRLCHQS</sequence>
<evidence type="ECO:0000256" key="4">
    <source>
        <dbReference type="PROSITE-ProRule" id="PRU00134"/>
    </source>
</evidence>
<feature type="domain" description="MYND-type" evidence="5">
    <location>
        <begin position="1151"/>
        <end position="1188"/>
    </location>
</feature>
<keyword evidence="2 4" id="KW-0863">Zinc-finger</keyword>
<dbReference type="GO" id="GO:0008270">
    <property type="term" value="F:zinc ion binding"/>
    <property type="evidence" value="ECO:0007669"/>
    <property type="project" value="UniProtKB-KW"/>
</dbReference>
<dbReference type="InterPro" id="IPR027974">
    <property type="entry name" value="DUF4470"/>
</dbReference>
<dbReference type="InterPro" id="IPR024119">
    <property type="entry name" value="TF_DEAF-1"/>
</dbReference>
<dbReference type="GO" id="GO:0005634">
    <property type="term" value="C:nucleus"/>
    <property type="evidence" value="ECO:0007669"/>
    <property type="project" value="TreeGrafter"/>
</dbReference>
<dbReference type="PANTHER" id="PTHR10237">
    <property type="entry name" value="DEFORMED EPIDERMAL AUTOREGULATORY FACTOR 1 HOMOLOG SUPPRESSIN"/>
    <property type="match status" value="1"/>
</dbReference>
<organism evidence="6 7">
    <name type="scientific">Collybiopsis luxurians FD-317 M1</name>
    <dbReference type="NCBI Taxonomy" id="944289"/>
    <lineage>
        <taxon>Eukaryota</taxon>
        <taxon>Fungi</taxon>
        <taxon>Dikarya</taxon>
        <taxon>Basidiomycota</taxon>
        <taxon>Agaricomycotina</taxon>
        <taxon>Agaricomycetes</taxon>
        <taxon>Agaricomycetidae</taxon>
        <taxon>Agaricales</taxon>
        <taxon>Marasmiineae</taxon>
        <taxon>Omphalotaceae</taxon>
        <taxon>Collybiopsis</taxon>
        <taxon>Collybiopsis luxurians</taxon>
    </lineage>
</organism>
<keyword evidence="7" id="KW-1185">Reference proteome</keyword>
<dbReference type="Pfam" id="PF01753">
    <property type="entry name" value="zf-MYND"/>
    <property type="match status" value="1"/>
</dbReference>
<dbReference type="PROSITE" id="PS50865">
    <property type="entry name" value="ZF_MYND_2"/>
    <property type="match status" value="1"/>
</dbReference>
<dbReference type="Proteomes" id="UP000053593">
    <property type="component" value="Unassembled WGS sequence"/>
</dbReference>
<dbReference type="AlphaFoldDB" id="A0A0D0CJH7"/>
<gene>
    <name evidence="6" type="ORF">GYMLUDRAFT_48134</name>
</gene>
<keyword evidence="1" id="KW-0479">Metal-binding</keyword>
<dbReference type="InterPro" id="IPR002893">
    <property type="entry name" value="Znf_MYND"/>
</dbReference>
<dbReference type="HOGENOM" id="CLU_007974_0_1_1"/>
<protein>
    <recommendedName>
        <fullName evidence="5">MYND-type domain-containing protein</fullName>
    </recommendedName>
</protein>
<evidence type="ECO:0000256" key="3">
    <source>
        <dbReference type="ARBA" id="ARBA00022833"/>
    </source>
</evidence>
<accession>A0A0D0CJH7</accession>
<dbReference type="Pfam" id="PF14737">
    <property type="entry name" value="DUF4470"/>
    <property type="match status" value="1"/>
</dbReference>
<keyword evidence="3" id="KW-0862">Zinc</keyword>
<evidence type="ECO:0000256" key="1">
    <source>
        <dbReference type="ARBA" id="ARBA00022723"/>
    </source>
</evidence>
<evidence type="ECO:0000313" key="6">
    <source>
        <dbReference type="EMBL" id="KIK55168.1"/>
    </source>
</evidence>
<dbReference type="PANTHER" id="PTHR10237:SF14">
    <property type="entry name" value="MYND-TYPE DOMAIN-CONTAINING PROTEIN"/>
    <property type="match status" value="1"/>
</dbReference>
<evidence type="ECO:0000313" key="7">
    <source>
        <dbReference type="Proteomes" id="UP000053593"/>
    </source>
</evidence>
<dbReference type="EMBL" id="KN834809">
    <property type="protein sequence ID" value="KIK55168.1"/>
    <property type="molecule type" value="Genomic_DNA"/>
</dbReference>